<protein>
    <submittedName>
        <fullName evidence="4">Plasmid replication region</fullName>
    </submittedName>
</protein>
<organism evidence="4 5">
    <name type="scientific">Pseudomonas alkylphenolica</name>
    <dbReference type="NCBI Taxonomy" id="237609"/>
    <lineage>
        <taxon>Bacteria</taxon>
        <taxon>Pseudomonadati</taxon>
        <taxon>Pseudomonadota</taxon>
        <taxon>Gammaproteobacteria</taxon>
        <taxon>Pseudomonadales</taxon>
        <taxon>Pseudomonadaceae</taxon>
        <taxon>Pseudomonas</taxon>
    </lineage>
</organism>
<proteinExistence type="predicted"/>
<evidence type="ECO:0000256" key="2">
    <source>
        <dbReference type="SAM" id="MobiDB-lite"/>
    </source>
</evidence>
<evidence type="ECO:0000313" key="4">
    <source>
        <dbReference type="EMBL" id="RWU18832.1"/>
    </source>
</evidence>
<evidence type="ECO:0000313" key="5">
    <source>
        <dbReference type="Proteomes" id="UP000288983"/>
    </source>
</evidence>
<feature type="region of interest" description="Disordered" evidence="2">
    <location>
        <begin position="314"/>
        <end position="337"/>
    </location>
</feature>
<gene>
    <name evidence="4" type="ORF">DM813_21135</name>
</gene>
<dbReference type="Proteomes" id="UP000288983">
    <property type="component" value="Unassembled WGS sequence"/>
</dbReference>
<dbReference type="OrthoDB" id="583532at2"/>
<reference evidence="4 5" key="1">
    <citation type="submission" date="2018-06" db="EMBL/GenBank/DDBJ databases">
        <title>Bacteria isolated from soil of Wuhan.</title>
        <authorList>
            <person name="Wei X."/>
            <person name="Chunhua H."/>
        </authorList>
    </citation>
    <scope>NUCLEOTIDE SEQUENCE [LARGE SCALE GENOMIC DNA]</scope>
    <source>
        <strain evidence="5">xwS2</strain>
    </source>
</reference>
<feature type="coiled-coil region" evidence="1">
    <location>
        <begin position="92"/>
        <end position="200"/>
    </location>
</feature>
<name>A0A443ZIT4_9PSED</name>
<keyword evidence="1" id="KW-0175">Coiled coil</keyword>
<feature type="compositionally biased region" description="Basic residues" evidence="2">
    <location>
        <begin position="328"/>
        <end position="337"/>
    </location>
</feature>
<comment type="caution">
    <text evidence="4">The sequence shown here is derived from an EMBL/GenBank/DDBJ whole genome shotgun (WGS) entry which is preliminary data.</text>
</comment>
<dbReference type="AlphaFoldDB" id="A0A443ZIT4"/>
<sequence length="337" mass="37370">MAVGVPEHDVFAAADAVLARGERPTVERVRLELGRGSPARVGGLLDQWWEQLAGRLRGETRLPGLPAEVAQAFVAIWQQATLLAQGVAEQALAAQRQVLVEERQQLAAEQEQLRLEAARARQQTAEAIAARQASETRLGDLEQLLAQRLAQIDDLRQQREQQGGQLEEARQDAATLRQQLQNNQNQAQQLRLEQERYTQDVENRAFREIDRTREESKALAAHLKETQGHLQTLQQKLLAGQQALTEAREQRAAALSQAQGLQDQLEQYRLASVEASAQRNTAQQRLLEAEAESVSARERAAAAQARAEMLTDQLAAANSNALPEPARRAGKATPRKR</sequence>
<dbReference type="RefSeq" id="WP_128325316.1">
    <property type="nucleotide sequence ID" value="NZ_QJRG01000048.1"/>
</dbReference>
<dbReference type="Pfam" id="PF11740">
    <property type="entry name" value="KfrA_N"/>
    <property type="match status" value="1"/>
</dbReference>
<dbReference type="InterPro" id="IPR021104">
    <property type="entry name" value="KfrA_DNA-bd_N"/>
</dbReference>
<dbReference type="EMBL" id="QJRG01000048">
    <property type="protein sequence ID" value="RWU18832.1"/>
    <property type="molecule type" value="Genomic_DNA"/>
</dbReference>
<feature type="domain" description="KfrA N-terminal DNA-binding" evidence="3">
    <location>
        <begin position="8"/>
        <end position="123"/>
    </location>
</feature>
<accession>A0A443ZIT4</accession>
<evidence type="ECO:0000259" key="3">
    <source>
        <dbReference type="Pfam" id="PF11740"/>
    </source>
</evidence>
<evidence type="ECO:0000256" key="1">
    <source>
        <dbReference type="SAM" id="Coils"/>
    </source>
</evidence>